<proteinExistence type="predicted"/>
<name>A0ACB9P2S6_9MYRT</name>
<dbReference type="EMBL" id="CM042886">
    <property type="protein sequence ID" value="KAI4342094.1"/>
    <property type="molecule type" value="Genomic_DNA"/>
</dbReference>
<keyword evidence="2" id="KW-1185">Reference proteome</keyword>
<sequence>MGERKIAIVGAGVSGLLACKYVLSKGFDPVVFECRDNIGGIWAETFEMTRLQTPKIMYQFSDFPWPSSVVEEFPDHCQVLEYMEEYARRFDLVRHIRFRSKVVSVRYERDADEDEEAEGWDFWGESREAFGWKGKWEVQVETSSDGHTSMETYVVDFVILCIGRFSGNPNFPEFPPGKGPETFHGKVIHSMDYATMGHERAKEFVRGKSVVVVGFRKSALDIAMECSNINGVERPCMVLYRTEHWNVSDYRPWGIPLRFLYFNRFSELLMHKPGDGLLPCLLASVLSPVRWVISKFVESDIKRKLPIEKYGMVPKHSFLQQISSCLLTTVPARFYNRVEEGSIVLKKAPKFEFRRDGISIEGKLTEVKADVVIMATGFKGDQKLRDIFESQPFRNCILRHPSAVVSLYRECIHPRIPQFAVIGFSKNLSNLYTFEMHCRWLVELLAGKFRLPPVCEMEKDMEEWENYLESSGKGYRKFCQGALHIWNNDQMCKDMGWNPRRKTGFFSEWFEPYGPSDYASP</sequence>
<reference evidence="2" key="1">
    <citation type="journal article" date="2023" name="Front. Plant Sci.">
        <title>Chromosomal-level genome assembly of Melastoma candidum provides insights into trichome evolution.</title>
        <authorList>
            <person name="Zhong Y."/>
            <person name="Wu W."/>
            <person name="Sun C."/>
            <person name="Zou P."/>
            <person name="Liu Y."/>
            <person name="Dai S."/>
            <person name="Zhou R."/>
        </authorList>
    </citation>
    <scope>NUCLEOTIDE SEQUENCE [LARGE SCALE GENOMIC DNA]</scope>
</reference>
<comment type="caution">
    <text evidence="1">The sequence shown here is derived from an EMBL/GenBank/DDBJ whole genome shotgun (WGS) entry which is preliminary data.</text>
</comment>
<evidence type="ECO:0000313" key="2">
    <source>
        <dbReference type="Proteomes" id="UP001057402"/>
    </source>
</evidence>
<evidence type="ECO:0000313" key="1">
    <source>
        <dbReference type="EMBL" id="KAI4342094.1"/>
    </source>
</evidence>
<accession>A0ACB9P2S6</accession>
<gene>
    <name evidence="1" type="ORF">MLD38_026752</name>
</gene>
<protein>
    <submittedName>
        <fullName evidence="1">Uncharacterized protein</fullName>
    </submittedName>
</protein>
<dbReference type="Proteomes" id="UP001057402">
    <property type="component" value="Chromosome 7"/>
</dbReference>
<organism evidence="1 2">
    <name type="scientific">Melastoma candidum</name>
    <dbReference type="NCBI Taxonomy" id="119954"/>
    <lineage>
        <taxon>Eukaryota</taxon>
        <taxon>Viridiplantae</taxon>
        <taxon>Streptophyta</taxon>
        <taxon>Embryophyta</taxon>
        <taxon>Tracheophyta</taxon>
        <taxon>Spermatophyta</taxon>
        <taxon>Magnoliopsida</taxon>
        <taxon>eudicotyledons</taxon>
        <taxon>Gunneridae</taxon>
        <taxon>Pentapetalae</taxon>
        <taxon>rosids</taxon>
        <taxon>malvids</taxon>
        <taxon>Myrtales</taxon>
        <taxon>Melastomataceae</taxon>
        <taxon>Melastomatoideae</taxon>
        <taxon>Melastomateae</taxon>
        <taxon>Melastoma</taxon>
    </lineage>
</organism>